<dbReference type="PANTHER" id="PTHR36920:SF1">
    <property type="entry name" value="OUTER MEMBRANE PROTEIN W"/>
    <property type="match status" value="1"/>
</dbReference>
<dbReference type="SUPFAM" id="SSF56925">
    <property type="entry name" value="OMPA-like"/>
    <property type="match status" value="1"/>
</dbReference>
<comment type="caution">
    <text evidence="2">The sequence shown here is derived from an EMBL/GenBank/DDBJ whole genome shotgun (WGS) entry which is preliminary data.</text>
</comment>
<organism evidence="2 3">
    <name type="scientific">Pseudomonas zhanjiangensis</name>
    <dbReference type="NCBI Taxonomy" id="3239015"/>
    <lineage>
        <taxon>Bacteria</taxon>
        <taxon>Pseudomonadati</taxon>
        <taxon>Pseudomonadota</taxon>
        <taxon>Gammaproteobacteria</taxon>
        <taxon>Pseudomonadales</taxon>
        <taxon>Pseudomonadaceae</taxon>
        <taxon>Pseudomonas</taxon>
    </lineage>
</organism>
<dbReference type="InterPro" id="IPR005618">
    <property type="entry name" value="OMPW"/>
</dbReference>
<accession>A0ABV3YZU9</accession>
<dbReference type="Proteomes" id="UP001560296">
    <property type="component" value="Unassembled WGS sequence"/>
</dbReference>
<dbReference type="RefSeq" id="WP_369288434.1">
    <property type="nucleotide sequence ID" value="NZ_JBFTEG010000012.1"/>
</dbReference>
<keyword evidence="3" id="KW-1185">Reference proteome</keyword>
<dbReference type="EMBL" id="JBFTEG010000012">
    <property type="protein sequence ID" value="MEX6503483.1"/>
    <property type="molecule type" value="Genomic_DNA"/>
</dbReference>
<dbReference type="InterPro" id="IPR000758">
    <property type="entry name" value="Enterovir_OMP"/>
</dbReference>
<feature type="chain" id="PRO_5045100383" evidence="1">
    <location>
        <begin position="23"/>
        <end position="223"/>
    </location>
</feature>
<feature type="signal peptide" evidence="1">
    <location>
        <begin position="1"/>
        <end position="22"/>
    </location>
</feature>
<reference evidence="2 3" key="1">
    <citation type="submission" date="2024-07" db="EMBL/GenBank/DDBJ databases">
        <authorList>
            <person name="Li M."/>
        </authorList>
    </citation>
    <scope>NUCLEOTIDE SEQUENCE [LARGE SCALE GENOMIC DNA]</scope>
    <source>
        <strain evidence="2 3">25A3E</strain>
    </source>
</reference>
<evidence type="ECO:0000313" key="2">
    <source>
        <dbReference type="EMBL" id="MEX6503483.1"/>
    </source>
</evidence>
<name>A0ABV3YZU9_9PSED</name>
<proteinExistence type="predicted"/>
<protein>
    <submittedName>
        <fullName evidence="2">OmpW family protein</fullName>
    </submittedName>
</protein>
<dbReference type="PANTHER" id="PTHR36920">
    <property type="match status" value="1"/>
</dbReference>
<keyword evidence="1" id="KW-0732">Signal</keyword>
<sequence length="223" mass="23542">MRKSLLALSLLATALAAPLAQAYQAGDVILRAGAATVAPNEDSSNLSIAGTKVGGTKATLDSDTQLGLTATYMLSEHLGVGLLAATPFKHSVGVKGLGALDGKLADIKHLPPTLTLQYFPLDASSRLQPYVGAGLNYTLFFDEDLTSQREGQGFSNLELDDSWGLGLEAGMDYALSDNLLLNASIWYLDIDTEASVDLAGVGKVKVDVDVDPWVYMVGLGYKF</sequence>
<dbReference type="Pfam" id="PF03922">
    <property type="entry name" value="OmpW"/>
    <property type="match status" value="1"/>
</dbReference>
<evidence type="ECO:0000313" key="3">
    <source>
        <dbReference type="Proteomes" id="UP001560296"/>
    </source>
</evidence>
<dbReference type="Gene3D" id="2.40.160.20">
    <property type="match status" value="1"/>
</dbReference>
<dbReference type="InterPro" id="IPR011250">
    <property type="entry name" value="OMP/PagP_B-barrel"/>
</dbReference>
<gene>
    <name evidence="2" type="ORF">AB5S05_15580</name>
</gene>
<evidence type="ECO:0000256" key="1">
    <source>
        <dbReference type="SAM" id="SignalP"/>
    </source>
</evidence>
<dbReference type="PROSITE" id="PS00695">
    <property type="entry name" value="ENT_VIR_OMP_2"/>
    <property type="match status" value="1"/>
</dbReference>